<evidence type="ECO:0000313" key="2">
    <source>
        <dbReference type="EMBL" id="TNM94985.1"/>
    </source>
</evidence>
<reference evidence="2 3" key="1">
    <citation type="submission" date="2019-04" db="EMBL/GenBank/DDBJ databases">
        <title>The sequence and de novo assembly of Takifugu bimaculatus genome using PacBio and Hi-C technologies.</title>
        <authorList>
            <person name="Xu P."/>
            <person name="Liu B."/>
            <person name="Zhou Z."/>
        </authorList>
    </citation>
    <scope>NUCLEOTIDE SEQUENCE [LARGE SCALE GENOMIC DNA]</scope>
    <source>
        <strain evidence="2">TB-2018</strain>
        <tissue evidence="2">Muscle</tissue>
    </source>
</reference>
<sequence length="102" mass="11585">MKNTINCLSLSPQLMKKWRISRRCTSEGESSASDGVFTDNNSSLNRQEYFDFLGILKRFSQNDNDELMVVEVLKKTLQKSERGQLEDAKKKTAESTASQVGF</sequence>
<feature type="compositionally biased region" description="Basic and acidic residues" evidence="1">
    <location>
        <begin position="79"/>
        <end position="93"/>
    </location>
</feature>
<evidence type="ECO:0000313" key="3">
    <source>
        <dbReference type="Proteomes" id="UP000516260"/>
    </source>
</evidence>
<keyword evidence="3" id="KW-1185">Reference proteome</keyword>
<feature type="region of interest" description="Disordered" evidence="1">
    <location>
        <begin position="79"/>
        <end position="102"/>
    </location>
</feature>
<protein>
    <submittedName>
        <fullName evidence="2">Uncharacterized protein</fullName>
    </submittedName>
</protein>
<dbReference type="Proteomes" id="UP000516260">
    <property type="component" value="Chromosome 19"/>
</dbReference>
<accession>A0A4Z2BRT0</accession>
<dbReference type="EMBL" id="SWLE01000011">
    <property type="protein sequence ID" value="TNM94985.1"/>
    <property type="molecule type" value="Genomic_DNA"/>
</dbReference>
<organism evidence="2 3">
    <name type="scientific">Takifugu bimaculatus</name>
    <dbReference type="NCBI Taxonomy" id="433685"/>
    <lineage>
        <taxon>Eukaryota</taxon>
        <taxon>Metazoa</taxon>
        <taxon>Chordata</taxon>
        <taxon>Craniata</taxon>
        <taxon>Vertebrata</taxon>
        <taxon>Euteleostomi</taxon>
        <taxon>Actinopterygii</taxon>
        <taxon>Neopterygii</taxon>
        <taxon>Teleostei</taxon>
        <taxon>Neoteleostei</taxon>
        <taxon>Acanthomorphata</taxon>
        <taxon>Eupercaria</taxon>
        <taxon>Tetraodontiformes</taxon>
        <taxon>Tetradontoidea</taxon>
        <taxon>Tetraodontidae</taxon>
        <taxon>Takifugu</taxon>
    </lineage>
</organism>
<name>A0A4Z2BRT0_9TELE</name>
<comment type="caution">
    <text evidence="2">The sequence shown here is derived from an EMBL/GenBank/DDBJ whole genome shotgun (WGS) entry which is preliminary data.</text>
</comment>
<proteinExistence type="predicted"/>
<gene>
    <name evidence="2" type="ORF">fugu_017744</name>
</gene>
<evidence type="ECO:0000256" key="1">
    <source>
        <dbReference type="SAM" id="MobiDB-lite"/>
    </source>
</evidence>
<dbReference type="AlphaFoldDB" id="A0A4Z2BRT0"/>